<dbReference type="Pfam" id="PF25137">
    <property type="entry name" value="ADH_Fe_C"/>
    <property type="match status" value="1"/>
</dbReference>
<name>A0A1C0YHW8_9BACL</name>
<dbReference type="CDD" id="cd08187">
    <property type="entry name" value="BDH"/>
    <property type="match status" value="1"/>
</dbReference>
<dbReference type="Gene3D" id="3.40.50.1970">
    <property type="match status" value="1"/>
</dbReference>
<dbReference type="EMBL" id="MASJ01000008">
    <property type="protein sequence ID" value="OCS86792.1"/>
    <property type="molecule type" value="Genomic_DNA"/>
</dbReference>
<dbReference type="GO" id="GO:0005829">
    <property type="term" value="C:cytosol"/>
    <property type="evidence" value="ECO:0007669"/>
    <property type="project" value="TreeGrafter"/>
</dbReference>
<dbReference type="RefSeq" id="WP_066544488.1">
    <property type="nucleotide sequence ID" value="NZ_MASJ01000008.1"/>
</dbReference>
<dbReference type="FunFam" id="3.40.50.1970:FF:000003">
    <property type="entry name" value="Alcohol dehydrogenase, iron-containing"/>
    <property type="match status" value="1"/>
</dbReference>
<feature type="domain" description="Alcohol dehydrogenase iron-type/glycerol dehydrogenase GldA" evidence="2">
    <location>
        <begin position="9"/>
        <end position="177"/>
    </location>
</feature>
<dbReference type="OrthoDB" id="9801156at2"/>
<evidence type="ECO:0000256" key="1">
    <source>
        <dbReference type="ARBA" id="ARBA00023002"/>
    </source>
</evidence>
<dbReference type="PROSITE" id="PS00913">
    <property type="entry name" value="ADH_IRON_1"/>
    <property type="match status" value="1"/>
</dbReference>
<dbReference type="Pfam" id="PF00465">
    <property type="entry name" value="Fe-ADH"/>
    <property type="match status" value="1"/>
</dbReference>
<dbReference type="PANTHER" id="PTHR43633">
    <property type="entry name" value="ALCOHOL DEHYDROGENASE YQHD"/>
    <property type="match status" value="1"/>
</dbReference>
<comment type="caution">
    <text evidence="4">The sequence shown here is derived from an EMBL/GenBank/DDBJ whole genome shotgun (WGS) entry which is preliminary data.</text>
</comment>
<dbReference type="AlphaFoldDB" id="A0A1C0YHW8"/>
<dbReference type="PANTHER" id="PTHR43633:SF1">
    <property type="entry name" value="ALCOHOL DEHYDROGENASE YQHD"/>
    <property type="match status" value="1"/>
</dbReference>
<evidence type="ECO:0000313" key="5">
    <source>
        <dbReference type="Proteomes" id="UP000093199"/>
    </source>
</evidence>
<keyword evidence="5" id="KW-1185">Reference proteome</keyword>
<accession>A0A1C0YHW8</accession>
<dbReference type="InterPro" id="IPR018211">
    <property type="entry name" value="ADH_Fe_CS"/>
</dbReference>
<dbReference type="PROSITE" id="PS00060">
    <property type="entry name" value="ADH_IRON_2"/>
    <property type="match status" value="1"/>
</dbReference>
<protein>
    <submittedName>
        <fullName evidence="4">Butanol dehydrogenase</fullName>
    </submittedName>
</protein>
<evidence type="ECO:0000313" key="4">
    <source>
        <dbReference type="EMBL" id="OCS86792.1"/>
    </source>
</evidence>
<keyword evidence="1" id="KW-0560">Oxidoreductase</keyword>
<dbReference type="InterPro" id="IPR056798">
    <property type="entry name" value="ADH_Fe_C"/>
</dbReference>
<evidence type="ECO:0000259" key="2">
    <source>
        <dbReference type="Pfam" id="PF00465"/>
    </source>
</evidence>
<dbReference type="GO" id="GO:1990002">
    <property type="term" value="F:methylglyoxal reductase (NADPH) (acetol producing) activity"/>
    <property type="evidence" value="ECO:0007669"/>
    <property type="project" value="TreeGrafter"/>
</dbReference>
<dbReference type="GO" id="GO:1990362">
    <property type="term" value="F:butanol dehydrogenase (NAD+) activity"/>
    <property type="evidence" value="ECO:0007669"/>
    <property type="project" value="InterPro"/>
</dbReference>
<dbReference type="InterPro" id="IPR001670">
    <property type="entry name" value="ADH_Fe/GldA"/>
</dbReference>
<sequence>MQTFSFHNPVKIHFGKGSIEQLRHELPKYGSNILLVYGGGSIKANGVYDDIMTILNDLHSTVVELPGVEPNPRVETARKGIALCKEHAIDLVLAVGGGSVIDCAKLIVAGATVEADAWDIVTKKVFPTDALPLATVLTIAATASEMNSGSVITNLETQEKFGWGNPHCFPKFSILDPSYTFSVPTNQTVNGVVDTMTHILEQYFNNATNTPITDEMSEGILRTIIRVAPLALEDPTNFEHRETLMLAGTLGLNGFLSLGSRGDWATHNIEHAVSAVYDIPHAGGLAILFPNWMKHNVHVNPARFAKLATTVFNIDATNKTDEQVALEGIEALSAFWTSIGVPNRLADYDIDATHFDDMIQHCLVNGPFGNFNQLQAEDVRSILEQSL</sequence>
<dbReference type="SUPFAM" id="SSF56796">
    <property type="entry name" value="Dehydroquinate synthase-like"/>
    <property type="match status" value="1"/>
</dbReference>
<dbReference type="STRING" id="33978.A6M13_12625"/>
<dbReference type="InterPro" id="IPR044731">
    <property type="entry name" value="BDH-like"/>
</dbReference>
<dbReference type="Proteomes" id="UP000093199">
    <property type="component" value="Unassembled WGS sequence"/>
</dbReference>
<reference evidence="4 5" key="1">
    <citation type="submission" date="2016-07" db="EMBL/GenBank/DDBJ databases">
        <title>Caryophanon tenue genome sequencing.</title>
        <authorList>
            <person name="Verma A."/>
            <person name="Pal Y."/>
            <person name="Krishnamurthi S."/>
        </authorList>
    </citation>
    <scope>NUCLEOTIDE SEQUENCE [LARGE SCALE GENOMIC DNA]</scope>
    <source>
        <strain evidence="4 5">DSM 14152</strain>
    </source>
</reference>
<gene>
    <name evidence="4" type="ORF">A6M13_12625</name>
</gene>
<feature type="domain" description="Fe-containing alcohol dehydrogenase-like C-terminal" evidence="3">
    <location>
        <begin position="188"/>
        <end position="386"/>
    </location>
</feature>
<organism evidence="4 5">
    <name type="scientific">Caryophanon tenue</name>
    <dbReference type="NCBI Taxonomy" id="33978"/>
    <lineage>
        <taxon>Bacteria</taxon>
        <taxon>Bacillati</taxon>
        <taxon>Bacillota</taxon>
        <taxon>Bacilli</taxon>
        <taxon>Bacillales</taxon>
        <taxon>Caryophanaceae</taxon>
        <taxon>Caryophanon</taxon>
    </lineage>
</organism>
<dbReference type="GO" id="GO:0046872">
    <property type="term" value="F:metal ion binding"/>
    <property type="evidence" value="ECO:0007669"/>
    <property type="project" value="InterPro"/>
</dbReference>
<evidence type="ECO:0000259" key="3">
    <source>
        <dbReference type="Pfam" id="PF25137"/>
    </source>
</evidence>
<dbReference type="GO" id="GO:0008106">
    <property type="term" value="F:alcohol dehydrogenase (NADP+) activity"/>
    <property type="evidence" value="ECO:0007669"/>
    <property type="project" value="TreeGrafter"/>
</dbReference>
<proteinExistence type="predicted"/>
<dbReference type="Gene3D" id="1.20.1090.10">
    <property type="entry name" value="Dehydroquinate synthase-like - alpha domain"/>
    <property type="match status" value="1"/>
</dbReference>